<name>A0ABV6K5N1_9LACO</name>
<keyword evidence="3" id="KW-1185">Reference proteome</keyword>
<evidence type="ECO:0000313" key="3">
    <source>
        <dbReference type="Proteomes" id="UP001589855"/>
    </source>
</evidence>
<keyword evidence="1" id="KW-0472">Membrane</keyword>
<keyword evidence="1" id="KW-0812">Transmembrane</keyword>
<dbReference type="Proteomes" id="UP001589855">
    <property type="component" value="Unassembled WGS sequence"/>
</dbReference>
<feature type="transmembrane region" description="Helical" evidence="1">
    <location>
        <begin position="75"/>
        <end position="93"/>
    </location>
</feature>
<evidence type="ECO:0000313" key="2">
    <source>
        <dbReference type="EMBL" id="MFC0424779.1"/>
    </source>
</evidence>
<evidence type="ECO:0000256" key="1">
    <source>
        <dbReference type="SAM" id="Phobius"/>
    </source>
</evidence>
<sequence>MPRSKWPHGFEWLINALLVAVPIGLMVFGWWVPSAINSVGLFGTMLLFPISLGCFLFYSWNWYRQQPHHLRLDQWGLVGFYALALMISLSILIKVL</sequence>
<evidence type="ECO:0008006" key="4">
    <source>
        <dbReference type="Google" id="ProtNLM"/>
    </source>
</evidence>
<proteinExistence type="predicted"/>
<dbReference type="EMBL" id="JBHLUK010000075">
    <property type="protein sequence ID" value="MFC0424779.1"/>
    <property type="molecule type" value="Genomic_DNA"/>
</dbReference>
<reference evidence="2 3" key="1">
    <citation type="submission" date="2024-09" db="EMBL/GenBank/DDBJ databases">
        <authorList>
            <person name="Sun Q."/>
            <person name="Mori K."/>
        </authorList>
    </citation>
    <scope>NUCLEOTIDE SEQUENCE [LARGE SCALE GENOMIC DNA]</scope>
    <source>
        <strain evidence="2 3">TBRC 4575</strain>
    </source>
</reference>
<keyword evidence="1" id="KW-1133">Transmembrane helix</keyword>
<protein>
    <recommendedName>
        <fullName evidence="4">Integral membrane protein</fullName>
    </recommendedName>
</protein>
<comment type="caution">
    <text evidence="2">The sequence shown here is derived from an EMBL/GenBank/DDBJ whole genome shotgun (WGS) entry which is preliminary data.</text>
</comment>
<feature type="transmembrane region" description="Helical" evidence="1">
    <location>
        <begin position="39"/>
        <end position="63"/>
    </location>
</feature>
<accession>A0ABV6K5N1</accession>
<organism evidence="2 3">
    <name type="scientific">Lactiplantibacillus plajomi</name>
    <dbReference type="NCBI Taxonomy" id="1457217"/>
    <lineage>
        <taxon>Bacteria</taxon>
        <taxon>Bacillati</taxon>
        <taxon>Bacillota</taxon>
        <taxon>Bacilli</taxon>
        <taxon>Lactobacillales</taxon>
        <taxon>Lactobacillaceae</taxon>
        <taxon>Lactiplantibacillus</taxon>
    </lineage>
</organism>
<feature type="transmembrane region" description="Helical" evidence="1">
    <location>
        <begin position="12"/>
        <end position="33"/>
    </location>
</feature>
<gene>
    <name evidence="2" type="ORF">ACFFGS_11650</name>
</gene>
<dbReference type="RefSeq" id="WP_137644299.1">
    <property type="nucleotide sequence ID" value="NZ_BAABRM010000006.1"/>
</dbReference>